<dbReference type="AlphaFoldDB" id="A0A1Y1I2Z2"/>
<proteinExistence type="predicted"/>
<dbReference type="Proteomes" id="UP000054558">
    <property type="component" value="Unassembled WGS sequence"/>
</dbReference>
<sequence>MAGLEALASTADAGLQKGFEDVLKSIMQAHLEGLQRPPTTSRRAHRASTNPAPTSPAATNQDLPRAGPKARERLTSFFVGDNVSHAAYCEECGAPATHGLRGSKEGGNLKYSCCVHRDFKRFFMLERTRAEWARSCEVYKVKAELARALDEESHQRGGNVWQQDGYWRDATPKSRHLIAKLLMMGGIESNPGPSSVGIRAEGECSLASGGDTLVLDGAAAHLSEAPPGEDPWAETDLLLHDVPPSGAAMESTAVPSAGEIGVMVQDQDGEATPSTPVAPRMAGRFRRSPAKG</sequence>
<dbReference type="EMBL" id="DF237177">
    <property type="protein sequence ID" value="GAQ85305.1"/>
    <property type="molecule type" value="Genomic_DNA"/>
</dbReference>
<evidence type="ECO:0000313" key="3">
    <source>
        <dbReference type="Proteomes" id="UP000054558"/>
    </source>
</evidence>
<evidence type="ECO:0000313" key="2">
    <source>
        <dbReference type="EMBL" id="GAQ85305.1"/>
    </source>
</evidence>
<evidence type="ECO:0000256" key="1">
    <source>
        <dbReference type="SAM" id="MobiDB-lite"/>
    </source>
</evidence>
<keyword evidence="3" id="KW-1185">Reference proteome</keyword>
<feature type="compositionally biased region" description="Basic residues" evidence="1">
    <location>
        <begin position="283"/>
        <end position="292"/>
    </location>
</feature>
<name>A0A1Y1I2Z2_KLENI</name>
<protein>
    <submittedName>
        <fullName evidence="2">Uncharacterized protein</fullName>
    </submittedName>
</protein>
<organism evidence="2 3">
    <name type="scientific">Klebsormidium nitens</name>
    <name type="common">Green alga</name>
    <name type="synonym">Ulothrix nitens</name>
    <dbReference type="NCBI Taxonomy" id="105231"/>
    <lineage>
        <taxon>Eukaryota</taxon>
        <taxon>Viridiplantae</taxon>
        <taxon>Streptophyta</taxon>
        <taxon>Klebsormidiophyceae</taxon>
        <taxon>Klebsormidiales</taxon>
        <taxon>Klebsormidiaceae</taxon>
        <taxon>Klebsormidium</taxon>
    </lineage>
</organism>
<feature type="compositionally biased region" description="Low complexity" evidence="1">
    <location>
        <begin position="47"/>
        <end position="60"/>
    </location>
</feature>
<accession>A0A1Y1I2Z2</accession>
<reference evidence="2 3" key="1">
    <citation type="journal article" date="2014" name="Nat. Commun.">
        <title>Klebsormidium flaccidum genome reveals primary factors for plant terrestrial adaptation.</title>
        <authorList>
            <person name="Hori K."/>
            <person name="Maruyama F."/>
            <person name="Fujisawa T."/>
            <person name="Togashi T."/>
            <person name="Yamamoto N."/>
            <person name="Seo M."/>
            <person name="Sato S."/>
            <person name="Yamada T."/>
            <person name="Mori H."/>
            <person name="Tajima N."/>
            <person name="Moriyama T."/>
            <person name="Ikeuchi M."/>
            <person name="Watanabe M."/>
            <person name="Wada H."/>
            <person name="Kobayashi K."/>
            <person name="Saito M."/>
            <person name="Masuda T."/>
            <person name="Sasaki-Sekimoto Y."/>
            <person name="Mashiguchi K."/>
            <person name="Awai K."/>
            <person name="Shimojima M."/>
            <person name="Masuda S."/>
            <person name="Iwai M."/>
            <person name="Nobusawa T."/>
            <person name="Narise T."/>
            <person name="Kondo S."/>
            <person name="Saito H."/>
            <person name="Sato R."/>
            <person name="Murakawa M."/>
            <person name="Ihara Y."/>
            <person name="Oshima-Yamada Y."/>
            <person name="Ohtaka K."/>
            <person name="Satoh M."/>
            <person name="Sonobe K."/>
            <person name="Ishii M."/>
            <person name="Ohtani R."/>
            <person name="Kanamori-Sato M."/>
            <person name="Honoki R."/>
            <person name="Miyazaki D."/>
            <person name="Mochizuki H."/>
            <person name="Umetsu J."/>
            <person name="Higashi K."/>
            <person name="Shibata D."/>
            <person name="Kamiya Y."/>
            <person name="Sato N."/>
            <person name="Nakamura Y."/>
            <person name="Tabata S."/>
            <person name="Ida S."/>
            <person name="Kurokawa K."/>
            <person name="Ohta H."/>
        </authorList>
    </citation>
    <scope>NUCLEOTIDE SEQUENCE [LARGE SCALE GENOMIC DNA]</scope>
    <source>
        <strain evidence="2 3">NIES-2285</strain>
    </source>
</reference>
<gene>
    <name evidence="2" type="ORF">KFL_002280200</name>
</gene>
<feature type="region of interest" description="Disordered" evidence="1">
    <location>
        <begin position="268"/>
        <end position="292"/>
    </location>
</feature>
<feature type="region of interest" description="Disordered" evidence="1">
    <location>
        <begin position="32"/>
        <end position="67"/>
    </location>
</feature>